<reference evidence="1" key="1">
    <citation type="submission" date="2018-05" db="EMBL/GenBank/DDBJ databases">
        <authorList>
            <person name="Lanie J.A."/>
            <person name="Ng W.-L."/>
            <person name="Kazmierczak K.M."/>
            <person name="Andrzejewski T.M."/>
            <person name="Davidsen T.M."/>
            <person name="Wayne K.J."/>
            <person name="Tettelin H."/>
            <person name="Glass J.I."/>
            <person name="Rusch D."/>
            <person name="Podicherti R."/>
            <person name="Tsui H.-C.T."/>
            <person name="Winkler M.E."/>
        </authorList>
    </citation>
    <scope>NUCLEOTIDE SEQUENCE</scope>
</reference>
<feature type="non-terminal residue" evidence="1">
    <location>
        <position position="1"/>
    </location>
</feature>
<sequence length="150" mass="17021">VKAPAIEWLALNRLNYIYLTSVREPKDNVLELIIEQASASDFREEFEGLGMSPDDPVNIEESLSAYRIEFPNYVAYAIRDESFARNDTCEDFEGTLARLYCQSKFLEYVATTSTALATKDTLKHYSLLCLEHVVEVVSTSSPDLTLLEPR</sequence>
<dbReference type="AlphaFoldDB" id="A0A381NQA5"/>
<gene>
    <name evidence="1" type="ORF">METZ01_LOCUS9594</name>
</gene>
<proteinExistence type="predicted"/>
<evidence type="ECO:0000313" key="1">
    <source>
        <dbReference type="EMBL" id="SUZ56740.1"/>
    </source>
</evidence>
<dbReference type="EMBL" id="UINC01000521">
    <property type="protein sequence ID" value="SUZ56740.1"/>
    <property type="molecule type" value="Genomic_DNA"/>
</dbReference>
<protein>
    <submittedName>
        <fullName evidence="1">Uncharacterized protein</fullName>
    </submittedName>
</protein>
<accession>A0A381NQA5</accession>
<organism evidence="1">
    <name type="scientific">marine metagenome</name>
    <dbReference type="NCBI Taxonomy" id="408172"/>
    <lineage>
        <taxon>unclassified sequences</taxon>
        <taxon>metagenomes</taxon>
        <taxon>ecological metagenomes</taxon>
    </lineage>
</organism>
<name>A0A381NQA5_9ZZZZ</name>